<dbReference type="GO" id="GO:0008966">
    <property type="term" value="F:phosphoglucosamine mutase activity"/>
    <property type="evidence" value="ECO:0007669"/>
    <property type="project" value="UniProtKB-UniRule"/>
</dbReference>
<evidence type="ECO:0000256" key="6">
    <source>
        <dbReference type="HAMAP-Rule" id="MF_01554"/>
    </source>
</evidence>
<evidence type="ECO:0000256" key="5">
    <source>
        <dbReference type="ARBA" id="ARBA00023235"/>
    </source>
</evidence>
<dbReference type="GO" id="GO:0000287">
    <property type="term" value="F:magnesium ion binding"/>
    <property type="evidence" value="ECO:0007669"/>
    <property type="project" value="UniProtKB-UniRule"/>
</dbReference>
<dbReference type="InterPro" id="IPR016055">
    <property type="entry name" value="A-D-PHexomutase_a/b/a-I/II/III"/>
</dbReference>
<dbReference type="NCBIfam" id="TIGR01455">
    <property type="entry name" value="glmM"/>
    <property type="match status" value="1"/>
</dbReference>
<feature type="domain" description="Alpha-D-phosphohexomutase C-terminal" evidence="7">
    <location>
        <begin position="379"/>
        <end position="438"/>
    </location>
</feature>
<dbReference type="GO" id="GO:0005975">
    <property type="term" value="P:carbohydrate metabolic process"/>
    <property type="evidence" value="ECO:0007669"/>
    <property type="project" value="InterPro"/>
</dbReference>
<dbReference type="Pfam" id="PF00408">
    <property type="entry name" value="PGM_PMM_IV"/>
    <property type="match status" value="1"/>
</dbReference>
<dbReference type="InterPro" id="IPR005844">
    <property type="entry name" value="A-D-PHexomutase_a/b/a-I"/>
</dbReference>
<dbReference type="GO" id="GO:0006048">
    <property type="term" value="P:UDP-N-acetylglucosamine biosynthetic process"/>
    <property type="evidence" value="ECO:0007669"/>
    <property type="project" value="TreeGrafter"/>
</dbReference>
<dbReference type="GO" id="GO:0009252">
    <property type="term" value="P:peptidoglycan biosynthetic process"/>
    <property type="evidence" value="ECO:0007669"/>
    <property type="project" value="TreeGrafter"/>
</dbReference>
<evidence type="ECO:0000256" key="1">
    <source>
        <dbReference type="ARBA" id="ARBA00010231"/>
    </source>
</evidence>
<dbReference type="InterPro" id="IPR005845">
    <property type="entry name" value="A-D-PHexomutase_a/b/a-II"/>
</dbReference>
<dbReference type="SUPFAM" id="SSF55957">
    <property type="entry name" value="Phosphoglucomutase, C-terminal domain"/>
    <property type="match status" value="1"/>
</dbReference>
<dbReference type="HAMAP" id="MF_01554_B">
    <property type="entry name" value="GlmM_B"/>
    <property type="match status" value="1"/>
</dbReference>
<feature type="binding site" evidence="6">
    <location>
        <position position="247"/>
    </location>
    <ligand>
        <name>Mg(2+)</name>
        <dbReference type="ChEBI" id="CHEBI:18420"/>
    </ligand>
</feature>
<evidence type="ECO:0000259" key="7">
    <source>
        <dbReference type="Pfam" id="PF00408"/>
    </source>
</evidence>
<evidence type="ECO:0000259" key="9">
    <source>
        <dbReference type="Pfam" id="PF02879"/>
    </source>
</evidence>
<reference evidence="11" key="1">
    <citation type="submission" date="2020-10" db="EMBL/GenBank/DDBJ databases">
        <title>Microbiome of the Black Sea water column analyzed by genome centric metagenomics.</title>
        <authorList>
            <person name="Cabello-Yeves P.J."/>
            <person name="Callieri C."/>
            <person name="Picazo A."/>
            <person name="Mehrshad M."/>
            <person name="Haro-Moreno J.M."/>
            <person name="Roda-Garcia J."/>
            <person name="Dzembekova N."/>
            <person name="Slabakova V."/>
            <person name="Slabakova N."/>
            <person name="Moncheva S."/>
            <person name="Rodriguez-Valera F."/>
        </authorList>
    </citation>
    <scope>NUCLEOTIDE SEQUENCE</scope>
    <source>
        <strain evidence="11">BS307-5m-G49</strain>
    </source>
</reference>
<dbReference type="CDD" id="cd05802">
    <property type="entry name" value="GlmM"/>
    <property type="match status" value="1"/>
</dbReference>
<comment type="catalytic activity">
    <reaction evidence="6">
        <text>alpha-D-glucosamine 1-phosphate = D-glucosamine 6-phosphate</text>
        <dbReference type="Rhea" id="RHEA:23424"/>
        <dbReference type="ChEBI" id="CHEBI:58516"/>
        <dbReference type="ChEBI" id="CHEBI:58725"/>
        <dbReference type="EC" id="5.4.2.10"/>
    </reaction>
</comment>
<comment type="cofactor">
    <cofactor evidence="6">
        <name>Mg(2+)</name>
        <dbReference type="ChEBI" id="CHEBI:18420"/>
    </cofactor>
    <text evidence="6">Binds 1 Mg(2+) ion per subunit.</text>
</comment>
<dbReference type="Pfam" id="PF02879">
    <property type="entry name" value="PGM_PMM_II"/>
    <property type="match status" value="1"/>
</dbReference>
<name>A0A937HVU1_9GAMM</name>
<proteinExistence type="inferred from homology"/>
<dbReference type="PANTHER" id="PTHR42946">
    <property type="entry name" value="PHOSPHOHEXOSE MUTASE"/>
    <property type="match status" value="1"/>
</dbReference>
<dbReference type="Proteomes" id="UP000744438">
    <property type="component" value="Unassembled WGS sequence"/>
</dbReference>
<dbReference type="FunFam" id="3.40.120.10:FF:000003">
    <property type="entry name" value="Phosphoglucosamine mutase"/>
    <property type="match status" value="1"/>
</dbReference>
<feature type="binding site" description="via phosphate group" evidence="6">
    <location>
        <position position="106"/>
    </location>
    <ligand>
        <name>Mg(2+)</name>
        <dbReference type="ChEBI" id="CHEBI:18420"/>
    </ligand>
</feature>
<dbReference type="FunFam" id="3.40.120.10:FF:000001">
    <property type="entry name" value="Phosphoglucosamine mutase"/>
    <property type="match status" value="1"/>
</dbReference>
<keyword evidence="4 6" id="KW-0460">Magnesium</keyword>
<evidence type="ECO:0000313" key="12">
    <source>
        <dbReference type="Proteomes" id="UP000744438"/>
    </source>
</evidence>
<dbReference type="AlphaFoldDB" id="A0A937HVU1"/>
<keyword evidence="3 6" id="KW-0479">Metal-binding</keyword>
<evidence type="ECO:0000313" key="11">
    <source>
        <dbReference type="EMBL" id="MBL6811314.1"/>
    </source>
</evidence>
<dbReference type="Pfam" id="PF02878">
    <property type="entry name" value="PGM_PMM_I"/>
    <property type="match status" value="1"/>
</dbReference>
<dbReference type="GO" id="GO:0004615">
    <property type="term" value="F:phosphomannomutase activity"/>
    <property type="evidence" value="ECO:0007669"/>
    <property type="project" value="TreeGrafter"/>
</dbReference>
<evidence type="ECO:0000256" key="2">
    <source>
        <dbReference type="ARBA" id="ARBA00022553"/>
    </source>
</evidence>
<dbReference type="NCBIfam" id="NF008139">
    <property type="entry name" value="PRK10887.1"/>
    <property type="match status" value="1"/>
</dbReference>
<keyword evidence="5 6" id="KW-0413">Isomerase</keyword>
<feature type="domain" description="Alpha-D-phosphohexomutase alpha/beta/alpha" evidence="9">
    <location>
        <begin position="161"/>
        <end position="256"/>
    </location>
</feature>
<accession>A0A937HVU1</accession>
<feature type="domain" description="Alpha-D-phosphohexomutase alpha/beta/alpha" evidence="8">
    <location>
        <begin position="10"/>
        <end position="139"/>
    </location>
</feature>
<dbReference type="InterPro" id="IPR050060">
    <property type="entry name" value="Phosphoglucosamine_mutase"/>
</dbReference>
<dbReference type="EC" id="5.4.2.10" evidence="6"/>
<evidence type="ECO:0000259" key="8">
    <source>
        <dbReference type="Pfam" id="PF02878"/>
    </source>
</evidence>
<dbReference type="InterPro" id="IPR005841">
    <property type="entry name" value="Alpha-D-phosphohexomutase_SF"/>
</dbReference>
<protein>
    <recommendedName>
        <fullName evidence="6">Phosphoglucosamine mutase</fullName>
        <ecNumber evidence="6">5.4.2.10</ecNumber>
    </recommendedName>
</protein>
<feature type="modified residue" description="Phosphoserine" evidence="6">
    <location>
        <position position="106"/>
    </location>
</feature>
<evidence type="ECO:0000256" key="4">
    <source>
        <dbReference type="ARBA" id="ARBA00022842"/>
    </source>
</evidence>
<dbReference type="EMBL" id="JADHQC010000001">
    <property type="protein sequence ID" value="MBL6811314.1"/>
    <property type="molecule type" value="Genomic_DNA"/>
</dbReference>
<dbReference type="Pfam" id="PF02880">
    <property type="entry name" value="PGM_PMM_III"/>
    <property type="match status" value="1"/>
</dbReference>
<evidence type="ECO:0000259" key="10">
    <source>
        <dbReference type="Pfam" id="PF02880"/>
    </source>
</evidence>
<sequence>MAKIINAKKKFFGTDGIRGPISSKTSPDFILKLGWAAGEVFKGQGISSFIIGKDTRISGYMLEAALQAGIISSGLNVRLVGPLPTPAISYLVSTFKNQAGIVISASHNSYEDNGIKFFDDKGQKISDELELLIEQKISEPIKVVEPANLGKAARLSDASGRYIEYCKNSLSKEISLNNLKIVIDTANGAAYDVAPKVFRELGAEVVAISDDPNGLNINKNCGSTDLNVLKKAVLDNNADFGIALDGDGDRLIIVDAEAKALDGDDILFLLAKFKFENQIVLGSKGVVGTDMTNKGLENALSEMGIELVRSKVGDKYVLEKLLELGWQLGAEQSGHIICLDSVATGDAIVAAIKFFEAFLTFGKPLNEILASFKKYPQILTNIEVANAESILTNKKFKNFCEKTQKEISEFDGKILVRKSGTESLLRILVEAKDSKVTETHSKQLTELAKELA</sequence>
<dbReference type="PRINTS" id="PR00509">
    <property type="entry name" value="PGMPMM"/>
</dbReference>
<dbReference type="SUPFAM" id="SSF53738">
    <property type="entry name" value="Phosphoglucomutase, first 3 domains"/>
    <property type="match status" value="3"/>
</dbReference>
<feature type="domain" description="Alpha-D-phosphohexomutase alpha/beta/alpha" evidence="10">
    <location>
        <begin position="262"/>
        <end position="375"/>
    </location>
</feature>
<feature type="binding site" evidence="6">
    <location>
        <position position="245"/>
    </location>
    <ligand>
        <name>Mg(2+)</name>
        <dbReference type="ChEBI" id="CHEBI:18420"/>
    </ligand>
</feature>
<dbReference type="InterPro" id="IPR005843">
    <property type="entry name" value="A-D-PHexomutase_C"/>
</dbReference>
<dbReference type="GO" id="GO:0005829">
    <property type="term" value="C:cytosol"/>
    <property type="evidence" value="ECO:0007669"/>
    <property type="project" value="TreeGrafter"/>
</dbReference>
<feature type="active site" description="Phosphoserine intermediate" evidence="6">
    <location>
        <position position="106"/>
    </location>
</feature>
<comment type="function">
    <text evidence="6">Catalyzes the conversion of glucosamine-6-phosphate to glucosamine-1-phosphate.</text>
</comment>
<gene>
    <name evidence="6 11" type="primary">glmM</name>
    <name evidence="11" type="ORF">ISQ63_00355</name>
</gene>
<dbReference type="InterPro" id="IPR036900">
    <property type="entry name" value="A-D-PHexomutase_C_sf"/>
</dbReference>
<comment type="caution">
    <text evidence="11">The sequence shown here is derived from an EMBL/GenBank/DDBJ whole genome shotgun (WGS) entry which is preliminary data.</text>
</comment>
<comment type="PTM">
    <text evidence="6">Activated by phosphorylation.</text>
</comment>
<organism evidence="11 12">
    <name type="scientific">SAR86 cluster bacterium</name>
    <dbReference type="NCBI Taxonomy" id="2030880"/>
    <lineage>
        <taxon>Bacteria</taxon>
        <taxon>Pseudomonadati</taxon>
        <taxon>Pseudomonadota</taxon>
        <taxon>Gammaproteobacteria</taxon>
        <taxon>SAR86 cluster</taxon>
    </lineage>
</organism>
<dbReference type="InterPro" id="IPR005846">
    <property type="entry name" value="A-D-PHexomutase_a/b/a-III"/>
</dbReference>
<dbReference type="InterPro" id="IPR006352">
    <property type="entry name" value="GlmM_bact"/>
</dbReference>
<keyword evidence="2 6" id="KW-0597">Phosphoprotein</keyword>
<feature type="binding site" evidence="6">
    <location>
        <position position="249"/>
    </location>
    <ligand>
        <name>Mg(2+)</name>
        <dbReference type="ChEBI" id="CHEBI:18420"/>
    </ligand>
</feature>
<dbReference type="PANTHER" id="PTHR42946:SF1">
    <property type="entry name" value="PHOSPHOGLUCOMUTASE (ALPHA-D-GLUCOSE-1,6-BISPHOSPHATE-DEPENDENT)"/>
    <property type="match status" value="1"/>
</dbReference>
<comment type="similarity">
    <text evidence="1 6">Belongs to the phosphohexose mutase family.</text>
</comment>
<dbReference type="Gene3D" id="3.30.310.50">
    <property type="entry name" value="Alpha-D-phosphohexomutase, C-terminal domain"/>
    <property type="match status" value="1"/>
</dbReference>
<dbReference type="Gene3D" id="3.40.120.10">
    <property type="entry name" value="Alpha-D-Glucose-1,6-Bisphosphate, subunit A, domain 3"/>
    <property type="match status" value="3"/>
</dbReference>
<evidence type="ECO:0000256" key="3">
    <source>
        <dbReference type="ARBA" id="ARBA00022723"/>
    </source>
</evidence>